<dbReference type="SMART" id="SM00290">
    <property type="entry name" value="ZnF_UBP"/>
    <property type="match status" value="1"/>
</dbReference>
<keyword evidence="5" id="KW-0175">Coiled coil</keyword>
<dbReference type="PROSITE" id="PS50271">
    <property type="entry name" value="ZF_UBP"/>
    <property type="match status" value="1"/>
</dbReference>
<dbReference type="GO" id="GO:0016567">
    <property type="term" value="P:protein ubiquitination"/>
    <property type="evidence" value="ECO:0007669"/>
    <property type="project" value="TreeGrafter"/>
</dbReference>
<dbReference type="InterPro" id="IPR011422">
    <property type="entry name" value="BRAP2/ETP1_RRM"/>
</dbReference>
<gene>
    <name evidence="9" type="ORF">V1264_022203</name>
</gene>
<accession>A0AAN9AJW0</accession>
<feature type="compositionally biased region" description="Basic and acidic residues" evidence="6">
    <location>
        <begin position="106"/>
        <end position="116"/>
    </location>
</feature>
<keyword evidence="3" id="KW-0862">Zinc</keyword>
<evidence type="ECO:0000256" key="3">
    <source>
        <dbReference type="ARBA" id="ARBA00022833"/>
    </source>
</evidence>
<dbReference type="SMART" id="SM00184">
    <property type="entry name" value="RING"/>
    <property type="match status" value="1"/>
</dbReference>
<dbReference type="SUPFAM" id="SSF57850">
    <property type="entry name" value="RING/U-box"/>
    <property type="match status" value="2"/>
</dbReference>
<sequence>MLISLVVIRLEIADDCQNPTNFSTYCAPAFDRSAIKDKENKASYALVAKQLPSSSKESTPPKSQHAWTKEELTEYRGLRENSDITLEFLSLEAIKEMEKEAEEMETLQRKAEEARKRQTSKSKSPETSKEASSREPERSSFRQVRRSENRDDSGQDCDEPGPTPGTPGRRQKSRSPPGHLSKAIHFISGNPSVELVKGILHLYKDSQMTSLDEDVPRSEMLCMMAIPAAYTIHDLIKFTAPLNESMESMQVLRGAAVRNQYMLLIKFKNQNSADEFYSYFNSRPFNSIEEDVCHLVYVAKIEIVKESEGGSLPVPGLTELPHCPVCLERMEESVDGVLTVLCNHSFHMSCLAQWGDTTCPVCRYCQTPEEVPDQLCMQCGSQESLWICLICGSVGCGRYVGLHAYKHFQETNHTYAMQLGTNRVWDYAGDNYVHRLAQNKSDGKLVQVDEGGRVIQEEKLDSITLEYTYLLTTQLESQRRYFEEKIVEETKEANLRVKEAEDELTCVRSEKGQVASRLSELTKEKHALDKKCTQMHGKLKKVLEELQEERDMNKCLMENQQIWQKRVTALETTVKDLTESKEKEISELREQLRDVMFYLEAQQKLANTTEISQEELQDGQVIVGAAASPESGGKKRSKKRR</sequence>
<dbReference type="GO" id="GO:0008270">
    <property type="term" value="F:zinc ion binding"/>
    <property type="evidence" value="ECO:0007669"/>
    <property type="project" value="UniProtKB-KW"/>
</dbReference>
<evidence type="ECO:0000313" key="9">
    <source>
        <dbReference type="EMBL" id="KAK7088267.1"/>
    </source>
</evidence>
<name>A0AAN9AJW0_9CAEN</name>
<evidence type="ECO:0000256" key="1">
    <source>
        <dbReference type="ARBA" id="ARBA00022723"/>
    </source>
</evidence>
<organism evidence="9 10">
    <name type="scientific">Littorina saxatilis</name>
    <dbReference type="NCBI Taxonomy" id="31220"/>
    <lineage>
        <taxon>Eukaryota</taxon>
        <taxon>Metazoa</taxon>
        <taxon>Spiralia</taxon>
        <taxon>Lophotrochozoa</taxon>
        <taxon>Mollusca</taxon>
        <taxon>Gastropoda</taxon>
        <taxon>Caenogastropoda</taxon>
        <taxon>Littorinimorpha</taxon>
        <taxon>Littorinoidea</taxon>
        <taxon>Littorinidae</taxon>
        <taxon>Littorina</taxon>
    </lineage>
</organism>
<dbReference type="Pfam" id="PF02148">
    <property type="entry name" value="zf-UBP"/>
    <property type="match status" value="1"/>
</dbReference>
<dbReference type="InterPro" id="IPR034932">
    <property type="entry name" value="BRAP2_RRM"/>
</dbReference>
<feature type="compositionally biased region" description="Basic and acidic residues" evidence="6">
    <location>
        <begin position="123"/>
        <end position="153"/>
    </location>
</feature>
<dbReference type="EMBL" id="JBAMIC010004070">
    <property type="protein sequence ID" value="KAK7088267.1"/>
    <property type="molecule type" value="Genomic_DNA"/>
</dbReference>
<evidence type="ECO:0000256" key="2">
    <source>
        <dbReference type="ARBA" id="ARBA00022771"/>
    </source>
</evidence>
<dbReference type="Pfam" id="PF13639">
    <property type="entry name" value="zf-RING_2"/>
    <property type="match status" value="1"/>
</dbReference>
<evidence type="ECO:0000313" key="10">
    <source>
        <dbReference type="Proteomes" id="UP001374579"/>
    </source>
</evidence>
<comment type="caution">
    <text evidence="9">The sequence shown here is derived from an EMBL/GenBank/DDBJ whole genome shotgun (WGS) entry which is preliminary data.</text>
</comment>
<evidence type="ECO:0000259" key="8">
    <source>
        <dbReference type="PROSITE" id="PS50271"/>
    </source>
</evidence>
<dbReference type="GO" id="GO:0007265">
    <property type="term" value="P:Ras protein signal transduction"/>
    <property type="evidence" value="ECO:0007669"/>
    <property type="project" value="TreeGrafter"/>
</dbReference>
<reference evidence="9 10" key="1">
    <citation type="submission" date="2024-02" db="EMBL/GenBank/DDBJ databases">
        <title>Chromosome-scale genome assembly of the rough periwinkle Littorina saxatilis.</title>
        <authorList>
            <person name="De Jode A."/>
            <person name="Faria R."/>
            <person name="Formenti G."/>
            <person name="Sims Y."/>
            <person name="Smith T.P."/>
            <person name="Tracey A."/>
            <person name="Wood J.M.D."/>
            <person name="Zagrodzka Z.B."/>
            <person name="Johannesson K."/>
            <person name="Butlin R.K."/>
            <person name="Leder E.H."/>
        </authorList>
    </citation>
    <scope>NUCLEOTIDE SEQUENCE [LARGE SCALE GENOMIC DNA]</scope>
    <source>
        <strain evidence="9">Snail1</strain>
        <tissue evidence="9">Muscle</tissue>
    </source>
</reference>
<evidence type="ECO:0008006" key="11">
    <source>
        <dbReference type="Google" id="ProtNLM"/>
    </source>
</evidence>
<dbReference type="InterPro" id="IPR001841">
    <property type="entry name" value="Znf_RING"/>
</dbReference>
<dbReference type="InterPro" id="IPR047243">
    <property type="entry name" value="RING-H2_BRAP2"/>
</dbReference>
<keyword evidence="10" id="KW-1185">Reference proteome</keyword>
<evidence type="ECO:0000256" key="6">
    <source>
        <dbReference type="SAM" id="MobiDB-lite"/>
    </source>
</evidence>
<dbReference type="AlphaFoldDB" id="A0AAN9AJW0"/>
<keyword evidence="2 4" id="KW-0863">Zinc-finger</keyword>
<keyword evidence="1" id="KW-0479">Metal-binding</keyword>
<dbReference type="GO" id="GO:0005737">
    <property type="term" value="C:cytoplasm"/>
    <property type="evidence" value="ECO:0007669"/>
    <property type="project" value="TreeGrafter"/>
</dbReference>
<dbReference type="Gene3D" id="3.30.40.10">
    <property type="entry name" value="Zinc/RING finger domain, C3HC4 (zinc finger)"/>
    <property type="match status" value="2"/>
</dbReference>
<feature type="domain" description="UBP-type" evidence="8">
    <location>
        <begin position="360"/>
        <end position="452"/>
    </location>
</feature>
<feature type="coiled-coil region" evidence="5">
    <location>
        <begin position="539"/>
        <end position="594"/>
    </location>
</feature>
<evidence type="ECO:0000259" key="7">
    <source>
        <dbReference type="PROSITE" id="PS50089"/>
    </source>
</evidence>
<evidence type="ECO:0000256" key="4">
    <source>
        <dbReference type="PROSITE-ProRule" id="PRU00502"/>
    </source>
</evidence>
<evidence type="ECO:0000256" key="5">
    <source>
        <dbReference type="SAM" id="Coils"/>
    </source>
</evidence>
<dbReference type="InterPro" id="IPR013083">
    <property type="entry name" value="Znf_RING/FYVE/PHD"/>
</dbReference>
<dbReference type="FunFam" id="3.30.40.10:FF:000159">
    <property type="entry name" value="BRCA1-associated protein-like"/>
    <property type="match status" value="1"/>
</dbReference>
<dbReference type="Proteomes" id="UP001374579">
    <property type="component" value="Unassembled WGS sequence"/>
</dbReference>
<dbReference type="InterPro" id="IPR001607">
    <property type="entry name" value="Znf_UBP"/>
</dbReference>
<dbReference type="CDD" id="cd12718">
    <property type="entry name" value="RRM_BRAP2"/>
    <property type="match status" value="1"/>
</dbReference>
<feature type="domain" description="RING-type" evidence="7">
    <location>
        <begin position="323"/>
        <end position="363"/>
    </location>
</feature>
<dbReference type="GO" id="GO:0061630">
    <property type="term" value="F:ubiquitin protein ligase activity"/>
    <property type="evidence" value="ECO:0007669"/>
    <property type="project" value="TreeGrafter"/>
</dbReference>
<dbReference type="PROSITE" id="PS50089">
    <property type="entry name" value="ZF_RING_2"/>
    <property type="match status" value="1"/>
</dbReference>
<dbReference type="PANTHER" id="PTHR24007:SF7">
    <property type="entry name" value="BRCA1-ASSOCIATED PROTEIN"/>
    <property type="match status" value="1"/>
</dbReference>
<dbReference type="CDD" id="cd16457">
    <property type="entry name" value="RING-H2_BRAP2"/>
    <property type="match status" value="1"/>
</dbReference>
<dbReference type="Pfam" id="PF07576">
    <property type="entry name" value="BRAP2"/>
    <property type="match status" value="1"/>
</dbReference>
<feature type="coiled-coil region" evidence="5">
    <location>
        <begin position="483"/>
        <end position="510"/>
    </location>
</feature>
<dbReference type="PANTHER" id="PTHR24007">
    <property type="entry name" value="BRCA1-ASSOCIATED PROTEIN"/>
    <property type="match status" value="1"/>
</dbReference>
<protein>
    <recommendedName>
        <fullName evidence="11">BRCA1-associated protein</fullName>
    </recommendedName>
</protein>
<proteinExistence type="predicted"/>
<feature type="region of interest" description="Disordered" evidence="6">
    <location>
        <begin position="100"/>
        <end position="184"/>
    </location>
</feature>